<organism evidence="1 2">
    <name type="scientific">Anaerobiospirillum thomasii</name>
    <dbReference type="NCBI Taxonomy" id="179995"/>
    <lineage>
        <taxon>Bacteria</taxon>
        <taxon>Pseudomonadati</taxon>
        <taxon>Pseudomonadota</taxon>
        <taxon>Gammaproteobacteria</taxon>
        <taxon>Aeromonadales</taxon>
        <taxon>Succinivibrionaceae</taxon>
        <taxon>Anaerobiospirillum</taxon>
    </lineage>
</organism>
<proteinExistence type="predicted"/>
<keyword evidence="2" id="KW-1185">Reference proteome</keyword>
<dbReference type="AlphaFoldDB" id="A0A2X0VCU0"/>
<name>A0A2X0VCU0_9GAMM</name>
<evidence type="ECO:0008006" key="3">
    <source>
        <dbReference type="Google" id="ProtNLM"/>
    </source>
</evidence>
<dbReference type="EMBL" id="UAPV01000001">
    <property type="protein sequence ID" value="SPT70705.1"/>
    <property type="molecule type" value="Genomic_DNA"/>
</dbReference>
<dbReference type="Proteomes" id="UP000250086">
    <property type="component" value="Unassembled WGS sequence"/>
</dbReference>
<sequence length="439" mass="50327">MDDLSLKRQRSVDRCRLLSRVPVYDYAGQTLFYELKFTAGNILKTNALQERHIWHIIQGYFHRRSMVNFVGPGVSAMVGFPISPKLEEYMQFFPVGKLIVRIHKTEPPTISSMHLVSHLGHYNMRFAIDLGTLLSTDWIKCIKSFQFVLIRMDEDFKEKLLLASQLRAEAPWIKFIVTRVKDRAGFKEAFDSGADYVKTSYFDFKDLAALENSKNMDPALRQEYDELLGLMHAMKNNHHDSTARLQKMLTAFPDVVRDIIKLMVFFHKDINFASVNSYNAACTCLGKEVVNSYLGIAVLRNLTVCFGNATNTKSSGLQLEPFKKALIRAKFFTLLAKVKGSYDLDQNPFLDGVFSNLEIFLIKSKDSAINDALLKDLMRACSTYESIAAKMYRLVKAIETLDFRTVVEAAQQLDIKTGRVLSCYEKALIWMNRLFEKLY</sequence>
<dbReference type="RefSeq" id="WP_113744746.1">
    <property type="nucleotide sequence ID" value="NZ_UAPV01000001.1"/>
</dbReference>
<gene>
    <name evidence="1" type="ORF">NCTC13093_02123</name>
</gene>
<accession>A0A2X0VCU0</accession>
<evidence type="ECO:0000313" key="2">
    <source>
        <dbReference type="Proteomes" id="UP000250086"/>
    </source>
</evidence>
<evidence type="ECO:0000313" key="1">
    <source>
        <dbReference type="EMBL" id="SPT70705.1"/>
    </source>
</evidence>
<protein>
    <recommendedName>
        <fullName evidence="3">HDOD domain</fullName>
    </recommendedName>
</protein>
<reference evidence="1 2" key="1">
    <citation type="submission" date="2018-06" db="EMBL/GenBank/DDBJ databases">
        <authorList>
            <consortium name="Pathogen Informatics"/>
            <person name="Doyle S."/>
        </authorList>
    </citation>
    <scope>NUCLEOTIDE SEQUENCE [LARGE SCALE GENOMIC DNA]</scope>
    <source>
        <strain evidence="1 2">NCTC13093</strain>
    </source>
</reference>